<dbReference type="EMBL" id="CP014227">
    <property type="protein sequence ID" value="AMD85429.1"/>
    <property type="molecule type" value="Genomic_DNA"/>
</dbReference>
<evidence type="ECO:0000313" key="2">
    <source>
        <dbReference type="EMBL" id="AMD85429.1"/>
    </source>
</evidence>
<evidence type="ECO:0000313" key="4">
    <source>
        <dbReference type="Proteomes" id="UP000065822"/>
    </source>
</evidence>
<dbReference type="Proteomes" id="UP000215539">
    <property type="component" value="Chromosome 1"/>
</dbReference>
<sequence length="306" mass="34171">MNELDKLIKRITEFLRQSESNVIAVSFNGNRLSKETMPKYLFTLNDIIKKFGGVEEMLDTLPEYGFGNGTKLDMKRKYGQGASLSPKVVESIELNFFPPQAPAEELPMQQAMNTYGNTSPDKIPSQASGTVSPAPTGAVPMAMQVPMSMGYPNVGLGYTPVPNEEWVTQKVKGERYEDLKRDYDRLQGENLDLRKQILHLEQEKGSLKTQLDTAELRADLNLKTELLNKKGFYESPAFEKITEALGAVAPMIAEKYMASSAPVTALAAPELSEVKKTFIAIISDPEISDEKVNELYEQLTNEQQYE</sequence>
<name>A0AAX2GUB6_9FLAO</name>
<dbReference type="EMBL" id="LT906449">
    <property type="protein sequence ID" value="SNV01720.1"/>
    <property type="molecule type" value="Genomic_DNA"/>
</dbReference>
<dbReference type="KEGG" id="chg:AXF12_07830"/>
<reference evidence="2 4" key="1">
    <citation type="submission" date="2016-02" db="EMBL/GenBank/DDBJ databases">
        <authorList>
            <person name="Holder M.E."/>
            <person name="Ajami N.J."/>
            <person name="Petrosino J.F."/>
        </authorList>
    </citation>
    <scope>NUCLEOTIDE SEQUENCE [LARGE SCALE GENOMIC DNA]</scope>
    <source>
        <strain evidence="2 4">CCUG 32990</strain>
    </source>
</reference>
<dbReference type="RefSeq" id="WP_066430008.1">
    <property type="nucleotide sequence ID" value="NZ_CP014227.1"/>
</dbReference>
<dbReference type="Proteomes" id="UP000065822">
    <property type="component" value="Chromosome"/>
</dbReference>
<evidence type="ECO:0000313" key="3">
    <source>
        <dbReference type="EMBL" id="SNV01720.1"/>
    </source>
</evidence>
<feature type="coiled-coil region" evidence="1">
    <location>
        <begin position="176"/>
        <end position="217"/>
    </location>
</feature>
<keyword evidence="4" id="KW-1185">Reference proteome</keyword>
<reference evidence="3 5" key="2">
    <citation type="submission" date="2017-06" db="EMBL/GenBank/DDBJ databases">
        <authorList>
            <consortium name="Pathogen Informatics"/>
        </authorList>
    </citation>
    <scope>NUCLEOTIDE SEQUENCE [LARGE SCALE GENOMIC DNA]</scope>
    <source>
        <strain evidence="3 5">NCTC12947</strain>
    </source>
</reference>
<keyword evidence="1" id="KW-0175">Coiled coil</keyword>
<gene>
    <name evidence="2" type="ORF">AXF12_07830</name>
    <name evidence="3" type="ORF">SAMEA44541418_00127</name>
</gene>
<dbReference type="AlphaFoldDB" id="A0AAX2GUB6"/>
<accession>A0AAX2GUB6</accession>
<organism evidence="3 5">
    <name type="scientific">Capnocytophaga haemolytica</name>
    <dbReference type="NCBI Taxonomy" id="45243"/>
    <lineage>
        <taxon>Bacteria</taxon>
        <taxon>Pseudomonadati</taxon>
        <taxon>Bacteroidota</taxon>
        <taxon>Flavobacteriia</taxon>
        <taxon>Flavobacteriales</taxon>
        <taxon>Flavobacteriaceae</taxon>
        <taxon>Capnocytophaga</taxon>
    </lineage>
</organism>
<protein>
    <submittedName>
        <fullName evidence="3">Uncharacterized protein</fullName>
    </submittedName>
</protein>
<evidence type="ECO:0000313" key="5">
    <source>
        <dbReference type="Proteomes" id="UP000215539"/>
    </source>
</evidence>
<proteinExistence type="predicted"/>
<evidence type="ECO:0000256" key="1">
    <source>
        <dbReference type="SAM" id="Coils"/>
    </source>
</evidence>